<dbReference type="InterPro" id="IPR029063">
    <property type="entry name" value="SAM-dependent_MTases_sf"/>
</dbReference>
<gene>
    <name evidence="2" type="ORF">IAI60_05195</name>
</gene>
<dbReference type="InterPro" id="IPR013216">
    <property type="entry name" value="Methyltransf_11"/>
</dbReference>
<keyword evidence="3" id="KW-1185">Reference proteome</keyword>
<dbReference type="Gene3D" id="3.40.50.150">
    <property type="entry name" value="Vaccinia Virus protein VP39"/>
    <property type="match status" value="1"/>
</dbReference>
<evidence type="ECO:0000259" key="1">
    <source>
        <dbReference type="Pfam" id="PF08241"/>
    </source>
</evidence>
<reference evidence="2 3" key="1">
    <citation type="submission" date="2020-09" db="EMBL/GenBank/DDBJ databases">
        <title>Roseomonas.</title>
        <authorList>
            <person name="Zhu W."/>
        </authorList>
    </citation>
    <scope>NUCLEOTIDE SEQUENCE [LARGE SCALE GENOMIC DNA]</scope>
    <source>
        <strain evidence="2 3">1311</strain>
    </source>
</reference>
<comment type="caution">
    <text evidence="2">The sequence shown here is derived from an EMBL/GenBank/DDBJ whole genome shotgun (WGS) entry which is preliminary data.</text>
</comment>
<dbReference type="RefSeq" id="WP_207445588.1">
    <property type="nucleotide sequence ID" value="NZ_CP061091.1"/>
</dbReference>
<evidence type="ECO:0000313" key="3">
    <source>
        <dbReference type="Proteomes" id="UP001518990"/>
    </source>
</evidence>
<dbReference type="EMBL" id="JACTNF010000004">
    <property type="protein sequence ID" value="MBO1073996.1"/>
    <property type="molecule type" value="Genomic_DNA"/>
</dbReference>
<evidence type="ECO:0000313" key="2">
    <source>
        <dbReference type="EMBL" id="MBO1073996.1"/>
    </source>
</evidence>
<accession>A0ABS3K953</accession>
<dbReference type="Pfam" id="PF08241">
    <property type="entry name" value="Methyltransf_11"/>
    <property type="match status" value="1"/>
</dbReference>
<organism evidence="2 3">
    <name type="scientific">Roseomonas marmotae</name>
    <dbReference type="NCBI Taxonomy" id="2768161"/>
    <lineage>
        <taxon>Bacteria</taxon>
        <taxon>Pseudomonadati</taxon>
        <taxon>Pseudomonadota</taxon>
        <taxon>Alphaproteobacteria</taxon>
        <taxon>Acetobacterales</taxon>
        <taxon>Roseomonadaceae</taxon>
        <taxon>Roseomonas</taxon>
    </lineage>
</organism>
<keyword evidence="2" id="KW-0808">Transferase</keyword>
<dbReference type="Proteomes" id="UP001518990">
    <property type="component" value="Unassembled WGS sequence"/>
</dbReference>
<dbReference type="SUPFAM" id="SSF53335">
    <property type="entry name" value="S-adenosyl-L-methionine-dependent methyltransferases"/>
    <property type="match status" value="1"/>
</dbReference>
<protein>
    <submittedName>
        <fullName evidence="2">Methyltransferase domain-containing protein</fullName>
    </submittedName>
</protein>
<sequence>MSAEVHSSPESASESPHRDFYHSPTGCVAARLLRERMLELWPDLTGRCVLGLGHATPYLCLWRDRAERALAASPAEAGQQPWPPGHANLSTLVEETGLPFPDFSFDNVLLVHGLETAENGRRLLREVWRVLKEDGRLLVVVPNRRGIWAHSDTTPFGQGRPYSPGQISRLLGRTMFTVERRRSALFIPPFQSHMLLRGAGIWERAGRALAPRFAGVTMVEARKEMFGAVPAGAVSVQGRRVLIPAGMRFASGEKRPAA</sequence>
<dbReference type="GO" id="GO:0032259">
    <property type="term" value="P:methylation"/>
    <property type="evidence" value="ECO:0007669"/>
    <property type="project" value="UniProtKB-KW"/>
</dbReference>
<proteinExistence type="predicted"/>
<name>A0ABS3K953_9PROT</name>
<dbReference type="GO" id="GO:0008168">
    <property type="term" value="F:methyltransferase activity"/>
    <property type="evidence" value="ECO:0007669"/>
    <property type="project" value="UniProtKB-KW"/>
</dbReference>
<feature type="domain" description="Methyltransferase type 11" evidence="1">
    <location>
        <begin position="96"/>
        <end position="139"/>
    </location>
</feature>
<keyword evidence="2" id="KW-0489">Methyltransferase</keyword>